<dbReference type="InterPro" id="IPR007627">
    <property type="entry name" value="RNA_pol_sigma70_r2"/>
</dbReference>
<dbReference type="InterPro" id="IPR036388">
    <property type="entry name" value="WH-like_DNA-bd_sf"/>
</dbReference>
<proteinExistence type="inferred from homology"/>
<dbReference type="AlphaFoldDB" id="A0A2S6HZZ4"/>
<dbReference type="Gene3D" id="1.10.1740.10">
    <property type="match status" value="1"/>
</dbReference>
<dbReference type="SUPFAM" id="SSF88659">
    <property type="entry name" value="Sigma3 and sigma4 domains of RNA polymerase sigma factors"/>
    <property type="match status" value="1"/>
</dbReference>
<evidence type="ECO:0000256" key="4">
    <source>
        <dbReference type="ARBA" id="ARBA00023163"/>
    </source>
</evidence>
<dbReference type="SUPFAM" id="SSF88946">
    <property type="entry name" value="Sigma2 domain of RNA polymerase sigma factors"/>
    <property type="match status" value="1"/>
</dbReference>
<keyword evidence="4" id="KW-0804">Transcription</keyword>
<dbReference type="NCBIfam" id="TIGR02937">
    <property type="entry name" value="sigma70-ECF"/>
    <property type="match status" value="1"/>
</dbReference>
<accession>A0A2S6HZZ4</accession>
<feature type="domain" description="RNA polymerase sigma factor 70 region 4 type 2" evidence="6">
    <location>
        <begin position="116"/>
        <end position="168"/>
    </location>
</feature>
<gene>
    <name evidence="7" type="ORF">CLV84_4236</name>
</gene>
<dbReference type="GO" id="GO:0006352">
    <property type="term" value="P:DNA-templated transcription initiation"/>
    <property type="evidence" value="ECO:0007669"/>
    <property type="project" value="InterPro"/>
</dbReference>
<dbReference type="RefSeq" id="WP_104421796.1">
    <property type="nucleotide sequence ID" value="NZ_PTJC01000009.1"/>
</dbReference>
<dbReference type="EMBL" id="PTJC01000009">
    <property type="protein sequence ID" value="PPK84086.1"/>
    <property type="molecule type" value="Genomic_DNA"/>
</dbReference>
<dbReference type="Proteomes" id="UP000237662">
    <property type="component" value="Unassembled WGS sequence"/>
</dbReference>
<comment type="caution">
    <text evidence="7">The sequence shown here is derived from an EMBL/GenBank/DDBJ whole genome shotgun (WGS) entry which is preliminary data.</text>
</comment>
<evidence type="ECO:0000259" key="6">
    <source>
        <dbReference type="Pfam" id="PF08281"/>
    </source>
</evidence>
<organism evidence="7 8">
    <name type="scientific">Neolewinella xylanilytica</name>
    <dbReference type="NCBI Taxonomy" id="1514080"/>
    <lineage>
        <taxon>Bacteria</taxon>
        <taxon>Pseudomonadati</taxon>
        <taxon>Bacteroidota</taxon>
        <taxon>Saprospiria</taxon>
        <taxon>Saprospirales</taxon>
        <taxon>Lewinellaceae</taxon>
        <taxon>Neolewinella</taxon>
    </lineage>
</organism>
<dbReference type="InterPro" id="IPR014284">
    <property type="entry name" value="RNA_pol_sigma-70_dom"/>
</dbReference>
<evidence type="ECO:0000256" key="1">
    <source>
        <dbReference type="ARBA" id="ARBA00010641"/>
    </source>
</evidence>
<name>A0A2S6HZZ4_9BACT</name>
<dbReference type="InterPro" id="IPR013324">
    <property type="entry name" value="RNA_pol_sigma_r3/r4-like"/>
</dbReference>
<dbReference type="PANTHER" id="PTHR43133">
    <property type="entry name" value="RNA POLYMERASE ECF-TYPE SIGMA FACTO"/>
    <property type="match status" value="1"/>
</dbReference>
<evidence type="ECO:0000259" key="5">
    <source>
        <dbReference type="Pfam" id="PF04542"/>
    </source>
</evidence>
<feature type="domain" description="RNA polymerase sigma-70 region 2" evidence="5">
    <location>
        <begin position="22"/>
        <end position="86"/>
    </location>
</feature>
<sequence length="180" mass="20577">MTEQELIAGCKANDRRAQRAVYDRFSPLMAAVARRYCRRDADAEDVLVGAFFKVFDKIDSFNEEGSFEGWIRRIVVNEALMLLRKKHALKRAAELTEVNPASYSIPPVAAERLAEEDILNLLDGLPTGYRTIFNLYVVEGFKHREIADMLEISINTSKSQLILAKKRLREQLEKLGYPAR</sequence>
<evidence type="ECO:0000256" key="3">
    <source>
        <dbReference type="ARBA" id="ARBA00023082"/>
    </source>
</evidence>
<evidence type="ECO:0000256" key="2">
    <source>
        <dbReference type="ARBA" id="ARBA00023015"/>
    </source>
</evidence>
<dbReference type="Pfam" id="PF04542">
    <property type="entry name" value="Sigma70_r2"/>
    <property type="match status" value="1"/>
</dbReference>
<dbReference type="PANTHER" id="PTHR43133:SF46">
    <property type="entry name" value="RNA POLYMERASE SIGMA-70 FACTOR ECF SUBFAMILY"/>
    <property type="match status" value="1"/>
</dbReference>
<dbReference type="Pfam" id="PF08281">
    <property type="entry name" value="Sigma70_r4_2"/>
    <property type="match status" value="1"/>
</dbReference>
<dbReference type="InterPro" id="IPR013325">
    <property type="entry name" value="RNA_pol_sigma_r2"/>
</dbReference>
<dbReference type="InterPro" id="IPR013249">
    <property type="entry name" value="RNA_pol_sigma70_r4_t2"/>
</dbReference>
<protein>
    <submittedName>
        <fullName evidence="7">RNA polymerase sigma-70 factor (ECF subfamily)</fullName>
    </submittedName>
</protein>
<keyword evidence="2" id="KW-0805">Transcription regulation</keyword>
<keyword evidence="8" id="KW-1185">Reference proteome</keyword>
<comment type="similarity">
    <text evidence="1">Belongs to the sigma-70 factor family. ECF subfamily.</text>
</comment>
<dbReference type="Gene3D" id="1.10.10.10">
    <property type="entry name" value="Winged helix-like DNA-binding domain superfamily/Winged helix DNA-binding domain"/>
    <property type="match status" value="1"/>
</dbReference>
<dbReference type="InterPro" id="IPR039425">
    <property type="entry name" value="RNA_pol_sigma-70-like"/>
</dbReference>
<evidence type="ECO:0000313" key="8">
    <source>
        <dbReference type="Proteomes" id="UP000237662"/>
    </source>
</evidence>
<dbReference type="GO" id="GO:0003677">
    <property type="term" value="F:DNA binding"/>
    <property type="evidence" value="ECO:0007669"/>
    <property type="project" value="InterPro"/>
</dbReference>
<dbReference type="OrthoDB" id="1493925at2"/>
<dbReference type="GO" id="GO:0016987">
    <property type="term" value="F:sigma factor activity"/>
    <property type="evidence" value="ECO:0007669"/>
    <property type="project" value="UniProtKB-KW"/>
</dbReference>
<keyword evidence="3" id="KW-0731">Sigma factor</keyword>
<dbReference type="CDD" id="cd06171">
    <property type="entry name" value="Sigma70_r4"/>
    <property type="match status" value="1"/>
</dbReference>
<evidence type="ECO:0000313" key="7">
    <source>
        <dbReference type="EMBL" id="PPK84086.1"/>
    </source>
</evidence>
<reference evidence="7 8" key="1">
    <citation type="submission" date="2018-02" db="EMBL/GenBank/DDBJ databases">
        <title>Genomic Encyclopedia of Archaeal and Bacterial Type Strains, Phase II (KMG-II): from individual species to whole genera.</title>
        <authorList>
            <person name="Goeker M."/>
        </authorList>
    </citation>
    <scope>NUCLEOTIDE SEQUENCE [LARGE SCALE GENOMIC DNA]</scope>
    <source>
        <strain evidence="7 8">DSM 29526</strain>
    </source>
</reference>